<dbReference type="InterPro" id="IPR011040">
    <property type="entry name" value="Sialidase"/>
</dbReference>
<evidence type="ECO:0000259" key="6">
    <source>
        <dbReference type="Pfam" id="PF25275"/>
    </source>
</evidence>
<feature type="chain" id="PRO_5032842086" description="exo-alpha-sialidase" evidence="4">
    <location>
        <begin position="32"/>
        <end position="693"/>
    </location>
</feature>
<dbReference type="AlphaFoldDB" id="A0A841FPG5"/>
<dbReference type="InterPro" id="IPR036278">
    <property type="entry name" value="Sialidase_sf"/>
</dbReference>
<dbReference type="EMBL" id="JACHGT010000014">
    <property type="protein sequence ID" value="MBB6038005.1"/>
    <property type="molecule type" value="Genomic_DNA"/>
</dbReference>
<dbReference type="GO" id="GO:0005737">
    <property type="term" value="C:cytoplasm"/>
    <property type="evidence" value="ECO:0007669"/>
    <property type="project" value="TreeGrafter"/>
</dbReference>
<dbReference type="Pfam" id="PF13088">
    <property type="entry name" value="BNR_2"/>
    <property type="match status" value="1"/>
</dbReference>
<dbReference type="Proteomes" id="UP000548476">
    <property type="component" value="Unassembled WGS sequence"/>
</dbReference>
<dbReference type="GO" id="GO:0009313">
    <property type="term" value="P:oligosaccharide catabolic process"/>
    <property type="evidence" value="ECO:0007669"/>
    <property type="project" value="TreeGrafter"/>
</dbReference>
<evidence type="ECO:0000256" key="4">
    <source>
        <dbReference type="SAM" id="SignalP"/>
    </source>
</evidence>
<reference evidence="7 8" key="1">
    <citation type="submission" date="2020-08" db="EMBL/GenBank/DDBJ databases">
        <title>Genomic Encyclopedia of Type Strains, Phase IV (KMG-IV): sequencing the most valuable type-strain genomes for metagenomic binning, comparative biology and taxonomic classification.</title>
        <authorList>
            <person name="Goeker M."/>
        </authorList>
    </citation>
    <scope>NUCLEOTIDE SEQUENCE [LARGE SCALE GENOMIC DNA]</scope>
    <source>
        <strain evidence="7 8">YIM 65646</strain>
    </source>
</reference>
<evidence type="ECO:0000256" key="2">
    <source>
        <dbReference type="ARBA" id="ARBA00009348"/>
    </source>
</evidence>
<gene>
    <name evidence="7" type="ORF">HNR73_005885</name>
</gene>
<dbReference type="InterPro" id="IPR026856">
    <property type="entry name" value="Sialidase_fam"/>
</dbReference>
<dbReference type="Pfam" id="PF25275">
    <property type="entry name" value="Golvesin_C"/>
    <property type="match status" value="1"/>
</dbReference>
<dbReference type="RefSeq" id="WP_184790804.1">
    <property type="nucleotide sequence ID" value="NZ_BONT01000066.1"/>
</dbReference>
<feature type="domain" description="Sialidase" evidence="5">
    <location>
        <begin position="83"/>
        <end position="367"/>
    </location>
</feature>
<keyword evidence="4" id="KW-0732">Signal</keyword>
<comment type="catalytic activity">
    <reaction evidence="1">
        <text>Hydrolysis of alpha-(2-&gt;3)-, alpha-(2-&gt;6)-, alpha-(2-&gt;8)- glycosidic linkages of terminal sialic acid residues in oligosaccharides, glycoproteins, glycolipids, colominic acid and synthetic substrates.</text>
        <dbReference type="EC" id="3.2.1.18"/>
    </reaction>
</comment>
<evidence type="ECO:0000259" key="5">
    <source>
        <dbReference type="Pfam" id="PF13088"/>
    </source>
</evidence>
<evidence type="ECO:0000256" key="3">
    <source>
        <dbReference type="ARBA" id="ARBA00012733"/>
    </source>
</evidence>
<dbReference type="PANTHER" id="PTHR10628:SF30">
    <property type="entry name" value="EXO-ALPHA-SIALIDASE"/>
    <property type="match status" value="1"/>
</dbReference>
<dbReference type="SUPFAM" id="SSF50939">
    <property type="entry name" value="Sialidases"/>
    <property type="match status" value="1"/>
</dbReference>
<name>A0A841FPG5_9ACTN</name>
<dbReference type="CDD" id="cd15482">
    <property type="entry name" value="Sialidase_non-viral"/>
    <property type="match status" value="1"/>
</dbReference>
<comment type="similarity">
    <text evidence="2">Belongs to the glycosyl hydrolase 33 family.</text>
</comment>
<proteinExistence type="inferred from homology"/>
<dbReference type="InterPro" id="IPR006311">
    <property type="entry name" value="TAT_signal"/>
</dbReference>
<dbReference type="Gene3D" id="2.120.10.10">
    <property type="match status" value="1"/>
</dbReference>
<feature type="signal peptide" evidence="4">
    <location>
        <begin position="1"/>
        <end position="31"/>
    </location>
</feature>
<evidence type="ECO:0000256" key="1">
    <source>
        <dbReference type="ARBA" id="ARBA00000427"/>
    </source>
</evidence>
<organism evidence="7 8">
    <name type="scientific">Phytomonospora endophytica</name>
    <dbReference type="NCBI Taxonomy" id="714109"/>
    <lineage>
        <taxon>Bacteria</taxon>
        <taxon>Bacillati</taxon>
        <taxon>Actinomycetota</taxon>
        <taxon>Actinomycetes</taxon>
        <taxon>Micromonosporales</taxon>
        <taxon>Micromonosporaceae</taxon>
        <taxon>Phytomonospora</taxon>
    </lineage>
</organism>
<evidence type="ECO:0000313" key="8">
    <source>
        <dbReference type="Proteomes" id="UP000548476"/>
    </source>
</evidence>
<keyword evidence="8" id="KW-1185">Reference proteome</keyword>
<evidence type="ECO:0000313" key="7">
    <source>
        <dbReference type="EMBL" id="MBB6038005.1"/>
    </source>
</evidence>
<feature type="domain" description="Golvesin/Xly CBD-like" evidence="6">
    <location>
        <begin position="556"/>
        <end position="691"/>
    </location>
</feature>
<accession>A0A841FPG5</accession>
<dbReference type="PANTHER" id="PTHR10628">
    <property type="entry name" value="SIALIDASE"/>
    <property type="match status" value="1"/>
</dbReference>
<dbReference type="GO" id="GO:0004308">
    <property type="term" value="F:exo-alpha-sialidase activity"/>
    <property type="evidence" value="ECO:0007669"/>
    <property type="project" value="UniProtKB-EC"/>
</dbReference>
<dbReference type="GO" id="GO:0016020">
    <property type="term" value="C:membrane"/>
    <property type="evidence" value="ECO:0007669"/>
    <property type="project" value="TreeGrafter"/>
</dbReference>
<dbReference type="PROSITE" id="PS51318">
    <property type="entry name" value="TAT"/>
    <property type="match status" value="1"/>
</dbReference>
<protein>
    <recommendedName>
        <fullName evidence="3">exo-alpha-sialidase</fullName>
        <ecNumber evidence="3">3.2.1.18</ecNumber>
    </recommendedName>
</protein>
<dbReference type="GO" id="GO:0006689">
    <property type="term" value="P:ganglioside catabolic process"/>
    <property type="evidence" value="ECO:0007669"/>
    <property type="project" value="TreeGrafter"/>
</dbReference>
<dbReference type="InterPro" id="IPR033803">
    <property type="entry name" value="CBD-like_Golvesin-Xly"/>
</dbReference>
<sequence length="693" mass="74135">MIDPKLPRRTLLGAAVAATATVALTPTAASAAAGRPRPFFDEKTLWDSEVDPLVNYHVHGLYVLPDDTILLATEGRHEVCDAGPRDLVLRRSPDGGETWLPTQTIVESVDGQSWGNPAFIADRVTGEVFLFYMLSEQLPENTTCSGDSGDLYVVSSTDAGATWSEPRSLAGLFDHFGYGWALHNPGPGHGLQLDSGRLLLNVSHRRIIVGTPVDERYYGVAAIYSDDHGATWRTTAEVPVSVAYPANEARMFRRTDGTIVVNARAASGGNRQRIVAVSADDGLTWSPPVLDGATGVFNAVDAGLLRYTGIGDGEPDRVLFSRPDAPMRWNMTVSVSYDGGHSYRYSRVVNEKRSYYSDLARLADGTIVLVYGCEGDIASFPRKVNVCRFNLEWLTGGRDSLRGGPGVSEKVYPLAELSKAATVTGGTLETVEEATARGRARLVLRPTGPESFVDVPFTVRSRTRAEAVLRYHRPVDGGVLTATIDGKALHGTTADTTAESSAGYDLLRLGNVDLHPGRHVLRLALAGPGRGGGTLISADTLSLVTAPYAPDLREEVTVDNSEQGFQVLSGTWATGTGTPGYYSGNYRSAPAGTGASVVRFRPALPADGRYEVRVSYTAHANRATNAPYTIHHAHGSNLILVDQTVAGEPDVRTGQWISLGVFEFPAGIGSVVELSDLANGVVIADAVRFTRVA</sequence>
<dbReference type="CDD" id="cd14488">
    <property type="entry name" value="CBM6-CBM35-CBM36_like_2"/>
    <property type="match status" value="1"/>
</dbReference>
<comment type="caution">
    <text evidence="7">The sequence shown here is derived from an EMBL/GenBank/DDBJ whole genome shotgun (WGS) entry which is preliminary data.</text>
</comment>
<dbReference type="EC" id="3.2.1.18" evidence="3"/>